<sequence length="258" mass="28758">MKPRETGSSAEIEKAMNTLTPIDVSAAELVLKEAKEIMDQLGVVFFLRQGTCLGAIRDNAILAWDDDIDIGSVIGLHGLTNDSVHDVVDRVVAAFSERGFSTRVEQTSSYLYVLLLKSSIRIDWECFHIVKGTIQHWPPKRFSVELFTELLEIDFLGQKHHVPNPPEDYLETKYGPEWRVPKPSGSYEKDVLSMIPDPPPANAIRRLISKIWTLMFPVQVSTLLVLDHQGEPVAGAEVQVAGVGARQTDNHGYVSLKL</sequence>
<feature type="domain" description="LicD/FKTN/FKRP nucleotidyltransferase" evidence="1">
    <location>
        <begin position="42"/>
        <end position="70"/>
    </location>
</feature>
<dbReference type="AlphaFoldDB" id="A0A382L985"/>
<gene>
    <name evidence="2" type="ORF">METZ01_LOCUS284305</name>
</gene>
<dbReference type="InterPro" id="IPR052613">
    <property type="entry name" value="LicD_transferase"/>
</dbReference>
<dbReference type="PANTHER" id="PTHR13627:SF31">
    <property type="entry name" value="RIBITOL 5-PHOSPHATE TRANSFERASE FKRP"/>
    <property type="match status" value="1"/>
</dbReference>
<dbReference type="PANTHER" id="PTHR13627">
    <property type="entry name" value="FUKUTIN RELATED PROTEIN"/>
    <property type="match status" value="1"/>
</dbReference>
<reference evidence="2" key="1">
    <citation type="submission" date="2018-05" db="EMBL/GenBank/DDBJ databases">
        <authorList>
            <person name="Lanie J.A."/>
            <person name="Ng W.-L."/>
            <person name="Kazmierczak K.M."/>
            <person name="Andrzejewski T.M."/>
            <person name="Davidsen T.M."/>
            <person name="Wayne K.J."/>
            <person name="Tettelin H."/>
            <person name="Glass J.I."/>
            <person name="Rusch D."/>
            <person name="Podicherti R."/>
            <person name="Tsui H.-C.T."/>
            <person name="Winkler M.E."/>
        </authorList>
    </citation>
    <scope>NUCLEOTIDE SEQUENCE</scope>
</reference>
<feature type="non-terminal residue" evidence="2">
    <location>
        <position position="258"/>
    </location>
</feature>
<dbReference type="InterPro" id="IPR007074">
    <property type="entry name" value="LicD/FKTN/FKRP_NTP_transf"/>
</dbReference>
<dbReference type="GO" id="GO:0009100">
    <property type="term" value="P:glycoprotein metabolic process"/>
    <property type="evidence" value="ECO:0007669"/>
    <property type="project" value="UniProtKB-ARBA"/>
</dbReference>
<dbReference type="Pfam" id="PF04991">
    <property type="entry name" value="LicD"/>
    <property type="match status" value="1"/>
</dbReference>
<proteinExistence type="predicted"/>
<name>A0A382L985_9ZZZZ</name>
<protein>
    <recommendedName>
        <fullName evidence="1">LicD/FKTN/FKRP nucleotidyltransferase domain-containing protein</fullName>
    </recommendedName>
</protein>
<organism evidence="2">
    <name type="scientific">marine metagenome</name>
    <dbReference type="NCBI Taxonomy" id="408172"/>
    <lineage>
        <taxon>unclassified sequences</taxon>
        <taxon>metagenomes</taxon>
        <taxon>ecological metagenomes</taxon>
    </lineage>
</organism>
<dbReference type="EMBL" id="UINC01084629">
    <property type="protein sequence ID" value="SVC31451.1"/>
    <property type="molecule type" value="Genomic_DNA"/>
</dbReference>
<accession>A0A382L985</accession>
<evidence type="ECO:0000259" key="1">
    <source>
        <dbReference type="Pfam" id="PF04991"/>
    </source>
</evidence>
<evidence type="ECO:0000313" key="2">
    <source>
        <dbReference type="EMBL" id="SVC31451.1"/>
    </source>
</evidence>